<dbReference type="InterPro" id="IPR046960">
    <property type="entry name" value="PPR_At4g14850-like_plant"/>
</dbReference>
<sequence>MLIRYRRSVRKTQDFIPTPSSPSSQLQSRANSALRNENQSSRSTIPAFVLSNPILHLLEKCKSISQLKQIQSQMFLTGWIADGQASSRLIAFCAMSQWRDIDYCISILDSIEEPNAFSWNFAARGCVESGRPEKAFVLYKRMLGRGFRPDSYTYPLLLNACAGLGLDYLGLEILGHVLKFGFDGVVVVHNATIHMFASVGELGYARQVFDEGRVRDLVSWNSLINGYAKKGKAREAMSVFKEMVEEQVKPDEVTMVGLLLACVQLGDLKLGRGFHGYVEENGLRLTVPLTNALLDMYVKCGDLAAARALFVKSKEKTVISWTTMIVGYAKCGFLETAREIFYAMPEKNVVSWNAIMGSYVQAKRGKEVLILFHEMQGSDIHPDKVTMVHCLCACSQLGALDTGMWIHRYIEKHQLPLDVALATALVDMYAKCGNLPKAIDVFHIMPGRNTMTWTALICGLAFHGHALDAISYFLKMLDAGLMPDEITFIGVLSACCHGGLVDAGREYFDQMTSKFSLRPQLKHYSCMVDLLGRAGLLKEALDFIESMPMEADAAVWGALFFACRIHHGNIVIAERAASKLLELDPHDSGIYVLLATMYREENMFEEGRKVMKMMQERRVEKIPGSSCVEVSGILYEFIVRDRSHPQTALIYECLTQLIKQLESLDFQSEDAAFC</sequence>
<evidence type="ECO:0000256" key="3">
    <source>
        <dbReference type="PROSITE-ProRule" id="PRU00708"/>
    </source>
</evidence>
<evidence type="ECO:0000256" key="2">
    <source>
        <dbReference type="ARBA" id="ARBA00022737"/>
    </source>
</evidence>
<accession>A0AAV0JRW4</accession>
<organism evidence="5 6">
    <name type="scientific">Linum tenue</name>
    <dbReference type="NCBI Taxonomy" id="586396"/>
    <lineage>
        <taxon>Eukaryota</taxon>
        <taxon>Viridiplantae</taxon>
        <taxon>Streptophyta</taxon>
        <taxon>Embryophyta</taxon>
        <taxon>Tracheophyta</taxon>
        <taxon>Spermatophyta</taxon>
        <taxon>Magnoliopsida</taxon>
        <taxon>eudicotyledons</taxon>
        <taxon>Gunneridae</taxon>
        <taxon>Pentapetalae</taxon>
        <taxon>rosids</taxon>
        <taxon>fabids</taxon>
        <taxon>Malpighiales</taxon>
        <taxon>Linaceae</taxon>
        <taxon>Linum</taxon>
    </lineage>
</organism>
<feature type="region of interest" description="Disordered" evidence="4">
    <location>
        <begin position="13"/>
        <end position="39"/>
    </location>
</feature>
<evidence type="ECO:0008006" key="7">
    <source>
        <dbReference type="Google" id="ProtNLM"/>
    </source>
</evidence>
<dbReference type="NCBIfam" id="TIGR00756">
    <property type="entry name" value="PPR"/>
    <property type="match status" value="5"/>
</dbReference>
<feature type="repeat" description="PPR" evidence="3">
    <location>
        <begin position="348"/>
        <end position="382"/>
    </location>
</feature>
<dbReference type="PANTHER" id="PTHR47926">
    <property type="entry name" value="PENTATRICOPEPTIDE REPEAT-CONTAINING PROTEIN"/>
    <property type="match status" value="1"/>
</dbReference>
<dbReference type="FunFam" id="1.25.40.10:FF:000427">
    <property type="entry name" value="Pentatricopeptide repeat-containing protein chloroplastic"/>
    <property type="match status" value="1"/>
</dbReference>
<reference evidence="5" key="1">
    <citation type="submission" date="2022-08" db="EMBL/GenBank/DDBJ databases">
        <authorList>
            <person name="Gutierrez-Valencia J."/>
        </authorList>
    </citation>
    <scope>NUCLEOTIDE SEQUENCE</scope>
</reference>
<dbReference type="Gene3D" id="1.25.40.10">
    <property type="entry name" value="Tetratricopeptide repeat domain"/>
    <property type="match status" value="5"/>
</dbReference>
<gene>
    <name evidence="5" type="ORF">LITE_LOCUS15631</name>
</gene>
<feature type="repeat" description="PPR" evidence="3">
    <location>
        <begin position="317"/>
        <end position="347"/>
    </location>
</feature>
<dbReference type="Pfam" id="PF20431">
    <property type="entry name" value="E_motif"/>
    <property type="match status" value="1"/>
</dbReference>
<name>A0AAV0JRW4_9ROSI</name>
<dbReference type="Proteomes" id="UP001154282">
    <property type="component" value="Unassembled WGS sequence"/>
</dbReference>
<dbReference type="AlphaFoldDB" id="A0AAV0JRW4"/>
<protein>
    <recommendedName>
        <fullName evidence="7">Pentatricopeptide repeat-containing protein At2g22410, mitochondrial-like</fullName>
    </recommendedName>
</protein>
<dbReference type="GO" id="GO:0009451">
    <property type="term" value="P:RNA modification"/>
    <property type="evidence" value="ECO:0007669"/>
    <property type="project" value="InterPro"/>
</dbReference>
<dbReference type="InterPro" id="IPR011990">
    <property type="entry name" value="TPR-like_helical_dom_sf"/>
</dbReference>
<evidence type="ECO:0000256" key="4">
    <source>
        <dbReference type="SAM" id="MobiDB-lite"/>
    </source>
</evidence>
<dbReference type="Pfam" id="PF13041">
    <property type="entry name" value="PPR_2"/>
    <property type="match status" value="4"/>
</dbReference>
<keyword evidence="2" id="KW-0677">Repeat</keyword>
<comment type="caution">
    <text evidence="5">The sequence shown here is derived from an EMBL/GenBank/DDBJ whole genome shotgun (WGS) entry which is preliminary data.</text>
</comment>
<dbReference type="PANTHER" id="PTHR47926:SF436">
    <property type="entry name" value="PENTATRICOPEPTIDE REPEAT-CONTAINING PROTEIN ELI1, CHLOROPLASTIC-LIKE ISOFORM X2"/>
    <property type="match status" value="1"/>
</dbReference>
<dbReference type="Pfam" id="PF01535">
    <property type="entry name" value="PPR"/>
    <property type="match status" value="3"/>
</dbReference>
<feature type="repeat" description="PPR" evidence="3">
    <location>
        <begin position="449"/>
        <end position="483"/>
    </location>
</feature>
<feature type="compositionally biased region" description="Polar residues" evidence="4">
    <location>
        <begin position="29"/>
        <end position="39"/>
    </location>
</feature>
<dbReference type="GO" id="GO:0003729">
    <property type="term" value="F:mRNA binding"/>
    <property type="evidence" value="ECO:0007669"/>
    <property type="project" value="UniProtKB-ARBA"/>
</dbReference>
<proteinExistence type="inferred from homology"/>
<evidence type="ECO:0000256" key="1">
    <source>
        <dbReference type="ARBA" id="ARBA00006643"/>
    </source>
</evidence>
<feature type="repeat" description="PPR" evidence="3">
    <location>
        <begin position="115"/>
        <end position="149"/>
    </location>
</feature>
<dbReference type="EMBL" id="CAMGYJ010000005">
    <property type="protein sequence ID" value="CAI0412656.1"/>
    <property type="molecule type" value="Genomic_DNA"/>
</dbReference>
<dbReference type="PROSITE" id="PS51375">
    <property type="entry name" value="PPR"/>
    <property type="match status" value="5"/>
</dbReference>
<dbReference type="FunFam" id="1.25.40.10:FF:000690">
    <property type="entry name" value="Pentatricopeptide repeat-containing protein"/>
    <property type="match status" value="1"/>
</dbReference>
<keyword evidence="6" id="KW-1185">Reference proteome</keyword>
<feature type="repeat" description="PPR" evidence="3">
    <location>
        <begin position="216"/>
        <end position="250"/>
    </location>
</feature>
<dbReference type="InterPro" id="IPR002885">
    <property type="entry name" value="PPR_rpt"/>
</dbReference>
<comment type="similarity">
    <text evidence="1">Belongs to the PPR family. PCMP-H subfamily.</text>
</comment>
<dbReference type="InterPro" id="IPR046848">
    <property type="entry name" value="E_motif"/>
</dbReference>
<evidence type="ECO:0000313" key="6">
    <source>
        <dbReference type="Proteomes" id="UP001154282"/>
    </source>
</evidence>
<evidence type="ECO:0000313" key="5">
    <source>
        <dbReference type="EMBL" id="CAI0412656.1"/>
    </source>
</evidence>
<dbReference type="FunFam" id="1.25.40.10:FF:000348">
    <property type="entry name" value="Pentatricopeptide repeat-containing protein chloroplastic"/>
    <property type="match status" value="1"/>
</dbReference>